<organism evidence="2 3">
    <name type="scientific">Pandoraea terrae</name>
    <dbReference type="NCBI Taxonomy" id="1537710"/>
    <lineage>
        <taxon>Bacteria</taxon>
        <taxon>Pseudomonadati</taxon>
        <taxon>Pseudomonadota</taxon>
        <taxon>Betaproteobacteria</taxon>
        <taxon>Burkholderiales</taxon>
        <taxon>Burkholderiaceae</taxon>
        <taxon>Pandoraea</taxon>
    </lineage>
</organism>
<dbReference type="AlphaFoldDB" id="A0A5E4U9M7"/>
<name>A0A5E4U9M7_9BURK</name>
<gene>
    <name evidence="2" type="ORF">PTE30175_01845</name>
</gene>
<dbReference type="EMBL" id="CABPRZ010000006">
    <property type="protein sequence ID" value="VVD96757.1"/>
    <property type="molecule type" value="Genomic_DNA"/>
</dbReference>
<evidence type="ECO:0000313" key="2">
    <source>
        <dbReference type="EMBL" id="VVD96757.1"/>
    </source>
</evidence>
<dbReference type="Pfam" id="PF04448">
    <property type="entry name" value="DUF551"/>
    <property type="match status" value="1"/>
</dbReference>
<dbReference type="Proteomes" id="UP000414233">
    <property type="component" value="Unassembled WGS sequence"/>
</dbReference>
<dbReference type="InterPro" id="IPR007539">
    <property type="entry name" value="DUF551"/>
</dbReference>
<protein>
    <recommendedName>
        <fullName evidence="1">DUF551 domain-containing protein</fullName>
    </recommendedName>
</protein>
<reference evidence="2 3" key="1">
    <citation type="submission" date="2019-08" db="EMBL/GenBank/DDBJ databases">
        <authorList>
            <person name="Peeters C."/>
        </authorList>
    </citation>
    <scope>NUCLEOTIDE SEQUENCE [LARGE SCALE GENOMIC DNA]</scope>
    <source>
        <strain evidence="2 3">LMG 30175</strain>
    </source>
</reference>
<feature type="domain" description="DUF551" evidence="1">
    <location>
        <begin position="6"/>
        <end position="84"/>
    </location>
</feature>
<proteinExistence type="predicted"/>
<keyword evidence="3" id="KW-1185">Reference proteome</keyword>
<dbReference type="OrthoDB" id="8943617at2"/>
<sequence>MRQDDWISANERLPKPSSGCSCVVVLVTVNDPSLLRDGEPAFIDIATYWRDRGIWTISCRSADRSVSDFPVQVSHWMPLPAPPTVD</sequence>
<dbReference type="RefSeq" id="WP_150696761.1">
    <property type="nucleotide sequence ID" value="NZ_CABPRZ010000006.1"/>
</dbReference>
<accession>A0A5E4U9M7</accession>
<evidence type="ECO:0000259" key="1">
    <source>
        <dbReference type="Pfam" id="PF04448"/>
    </source>
</evidence>
<evidence type="ECO:0000313" key="3">
    <source>
        <dbReference type="Proteomes" id="UP000414233"/>
    </source>
</evidence>